<dbReference type="EMBL" id="PKOZ01000009">
    <property type="protein sequence ID" value="PQD94546.1"/>
    <property type="molecule type" value="Genomic_DNA"/>
</dbReference>
<sequence>MTYSQKEKELLTSIERYKKHQLALNSSKNKPNMILRIELELYIENIATYLSIPYKKERKPTNTIYHFCMGERELQVKVLYRYGTFYTRHQAIFPE</sequence>
<comment type="caution">
    <text evidence="1">The sequence shown here is derived from an EMBL/GenBank/DDBJ whole genome shotgun (WGS) entry which is preliminary data.</text>
</comment>
<organism evidence="1 2">
    <name type="scientific">Pradoshia eiseniae</name>
    <dbReference type="NCBI Taxonomy" id="2064768"/>
    <lineage>
        <taxon>Bacteria</taxon>
        <taxon>Bacillati</taxon>
        <taxon>Bacillota</taxon>
        <taxon>Bacilli</taxon>
        <taxon>Bacillales</taxon>
        <taxon>Bacillaceae</taxon>
        <taxon>Pradoshia</taxon>
    </lineage>
</organism>
<reference evidence="1 2" key="1">
    <citation type="submission" date="2017-12" db="EMBL/GenBank/DDBJ databases">
        <title>Taxonomic description and draft genome of Pradoshia cofamensis Gen. nov., sp. nov., a thermotolerant bacillale isolated from anterior gut of earthworm Eisenia fetida.</title>
        <authorList>
            <person name="Saha T."/>
            <person name="Chakraborty R."/>
        </authorList>
    </citation>
    <scope>NUCLEOTIDE SEQUENCE [LARGE SCALE GENOMIC DNA]</scope>
    <source>
        <strain evidence="1 2">EAG3</strain>
    </source>
</reference>
<dbReference type="Proteomes" id="UP000239663">
    <property type="component" value="Unassembled WGS sequence"/>
</dbReference>
<dbReference type="AlphaFoldDB" id="A0A2S7MXP7"/>
<keyword evidence="2" id="KW-1185">Reference proteome</keyword>
<protein>
    <submittedName>
        <fullName evidence="1">Uncharacterized protein</fullName>
    </submittedName>
</protein>
<name>A0A2S7MXP7_9BACI</name>
<accession>A0A2S7MXP7</accession>
<gene>
    <name evidence="1" type="ORF">CYL18_14150</name>
</gene>
<proteinExistence type="predicted"/>
<evidence type="ECO:0000313" key="1">
    <source>
        <dbReference type="EMBL" id="PQD94546.1"/>
    </source>
</evidence>
<evidence type="ECO:0000313" key="2">
    <source>
        <dbReference type="Proteomes" id="UP000239663"/>
    </source>
</evidence>